<reference evidence="3" key="1">
    <citation type="journal article" date="2019" name="Int. J. Syst. Evol. Microbiol.">
        <title>The Global Catalogue of Microorganisms (GCM) 10K type strain sequencing project: providing services to taxonomists for standard genome sequencing and annotation.</title>
        <authorList>
            <consortium name="The Broad Institute Genomics Platform"/>
            <consortium name="The Broad Institute Genome Sequencing Center for Infectious Disease"/>
            <person name="Wu L."/>
            <person name="Ma J."/>
        </authorList>
    </citation>
    <scope>NUCLEOTIDE SEQUENCE [LARGE SCALE GENOMIC DNA]</scope>
    <source>
        <strain evidence="3">JCM 4087</strain>
    </source>
</reference>
<sequence>MPDIKLKILGAPAFDPRTGNPYCSLLYEHLQELGVEVEEFSLRRALFGRHQVFHFHWPERHLGSHLLKAIAGIHLVLACIVWAKSRKTRVFWTAHNLVSHRRRHPRLESYFWFLFTRLLDGVIFLSSDGLIAAQKQFPGLKNVPGFVVPHGHYRSVIPCDVDRENARKSLGLPAECRVFLFFGRISGYKNVPHLIRSFRQSAYQEWRLCIVGNLSPDVALNELISSVHGDPRILLRIGWVSTEDIQTHFRSADLMVLPYREISNSGSALLALSMDLPLLTVAQGALPELQQNVGKEWIRFYEGELTSNDLSQGIDWAMHTSRSDRAPLEAFEWPAIAQMTLNAFRAVILNTENQKEFGFGLELK</sequence>
<organism evidence="2 3">
    <name type="scientific">Acidicapsa dinghuensis</name>
    <dbReference type="NCBI Taxonomy" id="2218256"/>
    <lineage>
        <taxon>Bacteria</taxon>
        <taxon>Pseudomonadati</taxon>
        <taxon>Acidobacteriota</taxon>
        <taxon>Terriglobia</taxon>
        <taxon>Terriglobales</taxon>
        <taxon>Acidobacteriaceae</taxon>
        <taxon>Acidicapsa</taxon>
    </lineage>
</organism>
<proteinExistence type="predicted"/>
<dbReference type="Proteomes" id="UP001596091">
    <property type="component" value="Unassembled WGS sequence"/>
</dbReference>
<protein>
    <submittedName>
        <fullName evidence="2">Glycosyltransferase family 4 protein</fullName>
        <ecNumber evidence="2">2.4.-.-</ecNumber>
    </submittedName>
</protein>
<dbReference type="SUPFAM" id="SSF53756">
    <property type="entry name" value="UDP-Glycosyltransferase/glycogen phosphorylase"/>
    <property type="match status" value="1"/>
</dbReference>
<name>A0ABW1EJ08_9BACT</name>
<keyword evidence="3" id="KW-1185">Reference proteome</keyword>
<comment type="caution">
    <text evidence="2">The sequence shown here is derived from an EMBL/GenBank/DDBJ whole genome shotgun (WGS) entry which is preliminary data.</text>
</comment>
<dbReference type="GO" id="GO:0016757">
    <property type="term" value="F:glycosyltransferase activity"/>
    <property type="evidence" value="ECO:0007669"/>
    <property type="project" value="UniProtKB-KW"/>
</dbReference>
<evidence type="ECO:0000313" key="3">
    <source>
        <dbReference type="Proteomes" id="UP001596091"/>
    </source>
</evidence>
<keyword evidence="1 2" id="KW-0808">Transferase</keyword>
<dbReference type="Gene3D" id="3.40.50.2000">
    <property type="entry name" value="Glycogen Phosphorylase B"/>
    <property type="match status" value="1"/>
</dbReference>
<dbReference type="CDD" id="cd03801">
    <property type="entry name" value="GT4_PimA-like"/>
    <property type="match status" value="1"/>
</dbReference>
<dbReference type="PANTHER" id="PTHR46401:SF2">
    <property type="entry name" value="GLYCOSYLTRANSFERASE WBBK-RELATED"/>
    <property type="match status" value="1"/>
</dbReference>
<dbReference type="EMBL" id="JBHSPH010000008">
    <property type="protein sequence ID" value="MFC5864170.1"/>
    <property type="molecule type" value="Genomic_DNA"/>
</dbReference>
<gene>
    <name evidence="2" type="ORF">ACFPT7_17825</name>
</gene>
<evidence type="ECO:0000313" key="2">
    <source>
        <dbReference type="EMBL" id="MFC5864170.1"/>
    </source>
</evidence>
<dbReference type="RefSeq" id="WP_263340700.1">
    <property type="nucleotide sequence ID" value="NZ_JAGSYH010000006.1"/>
</dbReference>
<accession>A0ABW1EJ08</accession>
<evidence type="ECO:0000256" key="1">
    <source>
        <dbReference type="ARBA" id="ARBA00022679"/>
    </source>
</evidence>
<dbReference type="PANTHER" id="PTHR46401">
    <property type="entry name" value="GLYCOSYLTRANSFERASE WBBK-RELATED"/>
    <property type="match status" value="1"/>
</dbReference>
<keyword evidence="2" id="KW-0328">Glycosyltransferase</keyword>
<dbReference type="Pfam" id="PF13692">
    <property type="entry name" value="Glyco_trans_1_4"/>
    <property type="match status" value="1"/>
</dbReference>
<dbReference type="EC" id="2.4.-.-" evidence="2"/>